<accession>A0A6H1ZLE1</accession>
<dbReference type="EMBL" id="MT144078">
    <property type="protein sequence ID" value="QJA48292.1"/>
    <property type="molecule type" value="Genomic_DNA"/>
</dbReference>
<evidence type="ECO:0000313" key="2">
    <source>
        <dbReference type="EMBL" id="QJH94436.1"/>
    </source>
</evidence>
<organism evidence="1">
    <name type="scientific">viral metagenome</name>
    <dbReference type="NCBI Taxonomy" id="1070528"/>
    <lineage>
        <taxon>unclassified sequences</taxon>
        <taxon>metagenomes</taxon>
        <taxon>organismal metagenomes</taxon>
    </lineage>
</organism>
<proteinExistence type="predicted"/>
<sequence length="52" mass="5986">MQIKFNDEEVKDIIANYVKGILPIEGVEYVADGYVGEVRVDIKDKPQKEIEF</sequence>
<reference evidence="1" key="1">
    <citation type="submission" date="2020-03" db="EMBL/GenBank/DDBJ databases">
        <title>The deep terrestrial virosphere.</title>
        <authorList>
            <person name="Holmfeldt K."/>
            <person name="Nilsson E."/>
            <person name="Simone D."/>
            <person name="Lopez-Fernandez M."/>
            <person name="Wu X."/>
            <person name="de Brujin I."/>
            <person name="Lundin D."/>
            <person name="Andersson A."/>
            <person name="Bertilsson S."/>
            <person name="Dopson M."/>
        </authorList>
    </citation>
    <scope>NUCLEOTIDE SEQUENCE</scope>
    <source>
        <strain evidence="1">TM448A00891</strain>
        <strain evidence="2">TM448B00218</strain>
    </source>
</reference>
<evidence type="ECO:0000313" key="1">
    <source>
        <dbReference type="EMBL" id="QJA48292.1"/>
    </source>
</evidence>
<dbReference type="EMBL" id="MT144600">
    <property type="protein sequence ID" value="QJH94436.1"/>
    <property type="molecule type" value="Genomic_DNA"/>
</dbReference>
<name>A0A6H1ZLE1_9ZZZZ</name>
<gene>
    <name evidence="1" type="ORF">TM448A00891_0027</name>
    <name evidence="2" type="ORF">TM448B00218_0079</name>
</gene>
<dbReference type="AlphaFoldDB" id="A0A6H1ZLE1"/>
<protein>
    <submittedName>
        <fullName evidence="1">Uncharacterized protein</fullName>
    </submittedName>
</protein>